<evidence type="ECO:0000256" key="2">
    <source>
        <dbReference type="ARBA" id="ARBA00022723"/>
    </source>
</evidence>
<dbReference type="OrthoDB" id="9804482at2"/>
<reference evidence="8" key="1">
    <citation type="submission" date="2017-02" db="EMBL/GenBank/DDBJ databases">
        <authorList>
            <person name="Varghese N."/>
            <person name="Submissions S."/>
        </authorList>
    </citation>
    <scope>NUCLEOTIDE SEQUENCE [LARGE SCALE GENOMIC DNA]</scope>
    <source>
        <strain evidence="8">DSM 22224</strain>
    </source>
</reference>
<protein>
    <submittedName>
        <fullName evidence="7">DNA repair protein RadC</fullName>
    </submittedName>
</protein>
<dbReference type="EMBL" id="FUWZ01000003">
    <property type="protein sequence ID" value="SKA32772.1"/>
    <property type="molecule type" value="Genomic_DNA"/>
</dbReference>
<dbReference type="Proteomes" id="UP000190367">
    <property type="component" value="Unassembled WGS sequence"/>
</dbReference>
<dbReference type="PROSITE" id="PS50249">
    <property type="entry name" value="MPN"/>
    <property type="match status" value="1"/>
</dbReference>
<keyword evidence="5" id="KW-0482">Metalloprotease</keyword>
<evidence type="ECO:0000256" key="1">
    <source>
        <dbReference type="ARBA" id="ARBA00022670"/>
    </source>
</evidence>
<dbReference type="Pfam" id="PF04002">
    <property type="entry name" value="RadC"/>
    <property type="match status" value="1"/>
</dbReference>
<dbReference type="Gene3D" id="3.40.140.10">
    <property type="entry name" value="Cytidine Deaminase, domain 2"/>
    <property type="match status" value="1"/>
</dbReference>
<dbReference type="GO" id="GO:0046872">
    <property type="term" value="F:metal ion binding"/>
    <property type="evidence" value="ECO:0007669"/>
    <property type="project" value="UniProtKB-KW"/>
</dbReference>
<evidence type="ECO:0000313" key="8">
    <source>
        <dbReference type="Proteomes" id="UP000190367"/>
    </source>
</evidence>
<keyword evidence="1" id="KW-0645">Protease</keyword>
<dbReference type="InterPro" id="IPR037518">
    <property type="entry name" value="MPN"/>
</dbReference>
<dbReference type="PANTHER" id="PTHR30471">
    <property type="entry name" value="DNA REPAIR PROTEIN RADC"/>
    <property type="match status" value="1"/>
</dbReference>
<evidence type="ECO:0000256" key="5">
    <source>
        <dbReference type="ARBA" id="ARBA00023049"/>
    </source>
</evidence>
<evidence type="ECO:0000256" key="4">
    <source>
        <dbReference type="ARBA" id="ARBA00022833"/>
    </source>
</evidence>
<feature type="domain" description="MPN" evidence="6">
    <location>
        <begin position="29"/>
        <end position="154"/>
    </location>
</feature>
<keyword evidence="4" id="KW-0862">Zinc</keyword>
<accession>A0A1T4SXA9</accession>
<evidence type="ECO:0000256" key="3">
    <source>
        <dbReference type="ARBA" id="ARBA00022801"/>
    </source>
</evidence>
<dbReference type="GO" id="GO:0006508">
    <property type="term" value="P:proteolysis"/>
    <property type="evidence" value="ECO:0007669"/>
    <property type="project" value="UniProtKB-KW"/>
</dbReference>
<evidence type="ECO:0000259" key="6">
    <source>
        <dbReference type="PROSITE" id="PS50249"/>
    </source>
</evidence>
<keyword evidence="3" id="KW-0378">Hydrolase</keyword>
<proteinExistence type="predicted"/>
<dbReference type="PROSITE" id="PS01302">
    <property type="entry name" value="UPF0758"/>
    <property type="match status" value="1"/>
</dbReference>
<dbReference type="PANTHER" id="PTHR30471:SF3">
    <property type="entry name" value="UPF0758 PROTEIN YEES-RELATED"/>
    <property type="match status" value="1"/>
</dbReference>
<evidence type="ECO:0000313" key="7">
    <source>
        <dbReference type="EMBL" id="SKA32772.1"/>
    </source>
</evidence>
<dbReference type="AlphaFoldDB" id="A0A1T4SXA9"/>
<keyword evidence="2" id="KW-0479">Metal-binding</keyword>
<dbReference type="InterPro" id="IPR025657">
    <property type="entry name" value="RadC_JAB"/>
</dbReference>
<name>A0A1T4SXA9_9BACT</name>
<dbReference type="CDD" id="cd08071">
    <property type="entry name" value="MPN_DUF2466"/>
    <property type="match status" value="1"/>
</dbReference>
<dbReference type="InterPro" id="IPR001405">
    <property type="entry name" value="UPF0758"/>
</dbReference>
<organism evidence="7 8">
    <name type="scientific">Chitinophaga eiseniae</name>
    <dbReference type="NCBI Taxonomy" id="634771"/>
    <lineage>
        <taxon>Bacteria</taxon>
        <taxon>Pseudomonadati</taxon>
        <taxon>Bacteroidota</taxon>
        <taxon>Chitinophagia</taxon>
        <taxon>Chitinophagales</taxon>
        <taxon>Chitinophagaceae</taxon>
        <taxon>Chitinophaga</taxon>
    </lineage>
</organism>
<dbReference type="InterPro" id="IPR020891">
    <property type="entry name" value="UPF0758_CS"/>
</dbReference>
<keyword evidence="8" id="KW-1185">Reference proteome</keyword>
<gene>
    <name evidence="7" type="ORF">SAMN04488128_103716</name>
</gene>
<sequence>METQVKLTAKVPQIQLRYRPKIKAADRVAINGSKEANDIFRANWNEDTINLQEQFKILLLDAGSRVIGIVQISSGGTTCTVADPRLIFAAALKAGAKKIILAHNHPSGSLLPSADDKRLTEKLVHGGRLLEIEVIDHLILAWDGHYSFCENGLM</sequence>
<dbReference type="STRING" id="634771.SAMN04488128_103716"/>
<dbReference type="RefSeq" id="WP_078671042.1">
    <property type="nucleotide sequence ID" value="NZ_FUWZ01000003.1"/>
</dbReference>
<dbReference type="GO" id="GO:0008237">
    <property type="term" value="F:metallopeptidase activity"/>
    <property type="evidence" value="ECO:0007669"/>
    <property type="project" value="UniProtKB-KW"/>
</dbReference>